<name>A0A1A9N8Q3_9BURK</name>
<feature type="transmembrane region" description="Helical" evidence="1">
    <location>
        <begin position="172"/>
        <end position="188"/>
    </location>
</feature>
<proteinExistence type="predicted"/>
<dbReference type="Gene3D" id="1.20.144.10">
    <property type="entry name" value="Phosphatidic acid phosphatase type 2/haloperoxidase"/>
    <property type="match status" value="1"/>
</dbReference>
<accession>A0A1A9N8Q3</accession>
<dbReference type="InterPro" id="IPR000326">
    <property type="entry name" value="PAP2/HPO"/>
</dbReference>
<feature type="transmembrane region" description="Helical" evidence="1">
    <location>
        <begin position="69"/>
        <end position="88"/>
    </location>
</feature>
<dbReference type="InterPro" id="IPR036938">
    <property type="entry name" value="PAP2/HPO_sf"/>
</dbReference>
<feature type="transmembrane region" description="Helical" evidence="1">
    <location>
        <begin position="195"/>
        <end position="219"/>
    </location>
</feature>
<reference evidence="3 4" key="1">
    <citation type="submission" date="2016-04" db="EMBL/GenBank/DDBJ databases">
        <title>Reclassification of Paraburkholderia panaciterrae (Farh et al. 2015) Dobritsa &amp; Samadpour 2016 as a later homotypic synonym of Paraburkholderia ginsengiterrae (Farh et al. 2015) Dobritsa &amp; Samadpour 2016.</title>
        <authorList>
            <person name="Dobritsa A.P."/>
            <person name="Kutumbaka K."/>
            <person name="Samadpour M."/>
        </authorList>
    </citation>
    <scope>NUCLEOTIDE SEQUENCE [LARGE SCALE GENOMIC DNA]</scope>
    <source>
        <strain evidence="3 4">DCY85</strain>
    </source>
</reference>
<protein>
    <recommendedName>
        <fullName evidence="2">Phosphatidic acid phosphatase type 2/haloperoxidase domain-containing protein</fullName>
    </recommendedName>
</protein>
<dbReference type="Pfam" id="PF01569">
    <property type="entry name" value="PAP2"/>
    <property type="match status" value="1"/>
</dbReference>
<dbReference type="STRING" id="1462993.A6V36_09615"/>
<dbReference type="AlphaFoldDB" id="A0A1A9N8Q3"/>
<gene>
    <name evidence="3" type="ORF">A6V37_03940</name>
</gene>
<dbReference type="Proteomes" id="UP000078116">
    <property type="component" value="Unassembled WGS sequence"/>
</dbReference>
<sequence>MNVFDTWLIALIHNAAVPSRGFVHLVELVVDMNLFKGLILIAMLWWIWFRPVTSSGQDSAAVRQYHREIVVIAIASGFIALLAGRLLAHHLPFRLRPMYVPELRAYFPEANVDEPVLRTWSSFPSDHSMLWCAVAMGIFFASRPAGIYALFHAIVLIGLPRIYLGLHYPTDVLGGIALGIGIVCVMNIRAIRTRFCAPILAFAQYSPGVFFGAAFVLSFELTTQFSELRVLAHEMIHGM</sequence>
<feature type="domain" description="Phosphatidic acid phosphatase type 2/haloperoxidase" evidence="2">
    <location>
        <begin position="69"/>
        <end position="187"/>
    </location>
</feature>
<feature type="transmembrane region" description="Helical" evidence="1">
    <location>
        <begin position="28"/>
        <end position="49"/>
    </location>
</feature>
<evidence type="ECO:0000256" key="1">
    <source>
        <dbReference type="SAM" id="Phobius"/>
    </source>
</evidence>
<keyword evidence="1" id="KW-0472">Membrane</keyword>
<dbReference type="OrthoDB" id="9801622at2"/>
<evidence type="ECO:0000313" key="4">
    <source>
        <dbReference type="Proteomes" id="UP000078116"/>
    </source>
</evidence>
<evidence type="ECO:0000313" key="3">
    <source>
        <dbReference type="EMBL" id="OAJ61245.1"/>
    </source>
</evidence>
<keyword evidence="1" id="KW-0812">Transmembrane</keyword>
<dbReference type="PANTHER" id="PTHR14969">
    <property type="entry name" value="SPHINGOSINE-1-PHOSPHATE PHOSPHOHYDROLASE"/>
    <property type="match status" value="1"/>
</dbReference>
<dbReference type="SUPFAM" id="SSF48317">
    <property type="entry name" value="Acid phosphatase/Vanadium-dependent haloperoxidase"/>
    <property type="match status" value="1"/>
</dbReference>
<comment type="caution">
    <text evidence="3">The sequence shown here is derived from an EMBL/GenBank/DDBJ whole genome shotgun (WGS) entry which is preliminary data.</text>
</comment>
<dbReference type="RefSeq" id="WP_064286176.1">
    <property type="nucleotide sequence ID" value="NZ_LXKA01000221.1"/>
</dbReference>
<dbReference type="SMART" id="SM00014">
    <property type="entry name" value="acidPPc"/>
    <property type="match status" value="1"/>
</dbReference>
<evidence type="ECO:0000259" key="2">
    <source>
        <dbReference type="SMART" id="SM00014"/>
    </source>
</evidence>
<organism evidence="3 4">
    <name type="scientific">Paraburkholderia ginsengiterrae</name>
    <dbReference type="NCBI Taxonomy" id="1462993"/>
    <lineage>
        <taxon>Bacteria</taxon>
        <taxon>Pseudomonadati</taxon>
        <taxon>Pseudomonadota</taxon>
        <taxon>Betaproteobacteria</taxon>
        <taxon>Burkholderiales</taxon>
        <taxon>Burkholderiaceae</taxon>
        <taxon>Paraburkholderia</taxon>
    </lineage>
</organism>
<dbReference type="PANTHER" id="PTHR14969:SF13">
    <property type="entry name" value="AT30094P"/>
    <property type="match status" value="1"/>
</dbReference>
<dbReference type="EMBL" id="LXKA01000221">
    <property type="protein sequence ID" value="OAJ61245.1"/>
    <property type="molecule type" value="Genomic_DNA"/>
</dbReference>
<keyword evidence="1" id="KW-1133">Transmembrane helix</keyword>